<dbReference type="InterPro" id="IPR036291">
    <property type="entry name" value="NAD(P)-bd_dom_sf"/>
</dbReference>
<keyword evidence="4" id="KW-1185">Reference proteome</keyword>
<dbReference type="STRING" id="749414.SBI_06870"/>
<dbReference type="PANTHER" id="PTHR43245">
    <property type="entry name" value="BIFUNCTIONAL POLYMYXIN RESISTANCE PROTEIN ARNA"/>
    <property type="match status" value="1"/>
</dbReference>
<dbReference type="eggNOG" id="COG0451">
    <property type="taxonomic scope" value="Bacteria"/>
</dbReference>
<evidence type="ECO:0000259" key="2">
    <source>
        <dbReference type="Pfam" id="PF01370"/>
    </source>
</evidence>
<evidence type="ECO:0000256" key="1">
    <source>
        <dbReference type="SAM" id="MobiDB-lite"/>
    </source>
</evidence>
<dbReference type="Proteomes" id="UP000000377">
    <property type="component" value="Chromosome"/>
</dbReference>
<feature type="compositionally biased region" description="Gly residues" evidence="1">
    <location>
        <begin position="283"/>
        <end position="297"/>
    </location>
</feature>
<feature type="region of interest" description="Disordered" evidence="1">
    <location>
        <begin position="268"/>
        <end position="300"/>
    </location>
</feature>
<dbReference type="Pfam" id="PF01370">
    <property type="entry name" value="Epimerase"/>
    <property type="match status" value="1"/>
</dbReference>
<dbReference type="PATRIC" id="fig|749414.3.peg.7066"/>
<dbReference type="InterPro" id="IPR001509">
    <property type="entry name" value="Epimerase_deHydtase"/>
</dbReference>
<dbReference type="EMBL" id="CP002047">
    <property type="protein sequence ID" value="ADI09990.1"/>
    <property type="molecule type" value="Genomic_DNA"/>
</dbReference>
<dbReference type="AlphaFoldDB" id="D7BZT5"/>
<feature type="region of interest" description="Disordered" evidence="1">
    <location>
        <begin position="333"/>
        <end position="357"/>
    </location>
</feature>
<evidence type="ECO:0000313" key="4">
    <source>
        <dbReference type="Proteomes" id="UP000000377"/>
    </source>
</evidence>
<reference evidence="3 4" key="1">
    <citation type="journal article" date="2010" name="J. Bacteriol.">
        <title>Genome sequence of the milbemycin-producing bacterium Streptomyces bingchenggensis.</title>
        <authorList>
            <person name="Wang X.J."/>
            <person name="Yan Y.J."/>
            <person name="Zhang B."/>
            <person name="An J."/>
            <person name="Wang J.J."/>
            <person name="Tian J."/>
            <person name="Jiang L."/>
            <person name="Chen Y.H."/>
            <person name="Huang S.X."/>
            <person name="Yin M."/>
            <person name="Zhang J."/>
            <person name="Gao A.L."/>
            <person name="Liu C.X."/>
            <person name="Zhu Z.X."/>
            <person name="Xiang W.S."/>
        </authorList>
    </citation>
    <scope>NUCLEOTIDE SEQUENCE [LARGE SCALE GENOMIC DNA]</scope>
    <source>
        <strain evidence="3 4">BCW-1</strain>
    </source>
</reference>
<protein>
    <submittedName>
        <fullName evidence="3">NAD-dependent epimerase/dehydratase</fullName>
    </submittedName>
</protein>
<name>D7BZT5_STRBB</name>
<dbReference type="SUPFAM" id="SSF51735">
    <property type="entry name" value="NAD(P)-binding Rossmann-fold domains"/>
    <property type="match status" value="1"/>
</dbReference>
<organism evidence="3 4">
    <name type="scientific">Streptomyces bingchenggensis (strain BCW-1)</name>
    <dbReference type="NCBI Taxonomy" id="749414"/>
    <lineage>
        <taxon>Bacteria</taxon>
        <taxon>Bacillati</taxon>
        <taxon>Actinomycetota</taxon>
        <taxon>Actinomycetes</taxon>
        <taxon>Kitasatosporales</taxon>
        <taxon>Streptomycetaceae</taxon>
        <taxon>Streptomyces</taxon>
    </lineage>
</organism>
<sequence length="357" mass="36018">MVSQAAGVSVVVLGGTGSLGRHISEVFEAEGARVLTVSRAAAGRLSDGRHICLDLTGTSPARLAGVLAGAGADIVVNAAGLAWGGGEEELGAANAGLVRGLVEAVSGLAHRPRVIQLGTVHEYGPVAPGMAITEGLPPAPVSVYGRTKLLGAEAMLRAARSGAVDGTVLRIANVYGPGAPRTSLLGTVAHHLAETARGRSAEGALRLAPLTARRDFVDIRDVGQAVLAAAVAPRVARTGAWIVNVGSGRASPVRALVDRMIELSGAEAPVVERAGSSPESPGSRGGLGGPGGPGPAGSGADWQLLDISAARRLLGWRPRYRADRSLRDQLTAAGLPPDRVSRAVRAGGGSVRSVRNG</sequence>
<dbReference type="RefSeq" id="WP_014179440.1">
    <property type="nucleotide sequence ID" value="NC_016582.1"/>
</dbReference>
<dbReference type="HOGENOM" id="CLU_007383_1_4_11"/>
<dbReference type="Gene3D" id="3.40.50.720">
    <property type="entry name" value="NAD(P)-binding Rossmann-like Domain"/>
    <property type="match status" value="1"/>
</dbReference>
<proteinExistence type="predicted"/>
<dbReference type="InterPro" id="IPR050177">
    <property type="entry name" value="Lipid_A_modif_metabolic_enz"/>
</dbReference>
<feature type="domain" description="NAD-dependent epimerase/dehydratase" evidence="2">
    <location>
        <begin position="10"/>
        <end position="246"/>
    </location>
</feature>
<evidence type="ECO:0000313" key="3">
    <source>
        <dbReference type="EMBL" id="ADI09990.1"/>
    </source>
</evidence>
<accession>D7BZT5</accession>
<gene>
    <name evidence="3" type="ordered locus">SBI_06870</name>
</gene>
<dbReference type="KEGG" id="sbh:SBI_06870"/>
<dbReference type="PANTHER" id="PTHR43245:SF13">
    <property type="entry name" value="UDP-D-APIOSE_UDP-D-XYLOSE SYNTHASE 2"/>
    <property type="match status" value="1"/>
</dbReference>